<dbReference type="Proteomes" id="UP000032266">
    <property type="component" value="Chromosome"/>
</dbReference>
<reference evidence="5 6" key="1">
    <citation type="submission" date="2014-01" db="EMBL/GenBank/DDBJ databases">
        <title>Full genme sequencing of cellulolytic bacterium Gynuella sunshinyii YC6258T gen. nov., sp. nov.</title>
        <authorList>
            <person name="Khan H."/>
            <person name="Chung E.J."/>
            <person name="Chung Y.R."/>
        </authorList>
    </citation>
    <scope>NUCLEOTIDE SEQUENCE [LARGE SCALE GENOMIC DNA]</scope>
    <source>
        <strain evidence="5 6">YC6258</strain>
    </source>
</reference>
<evidence type="ECO:0000259" key="4">
    <source>
        <dbReference type="SMART" id="SM00479"/>
    </source>
</evidence>
<dbReference type="GO" id="GO:0003676">
    <property type="term" value="F:nucleic acid binding"/>
    <property type="evidence" value="ECO:0007669"/>
    <property type="project" value="InterPro"/>
</dbReference>
<dbReference type="STRING" id="1445510.YC6258_05462"/>
<dbReference type="GO" id="GO:0006259">
    <property type="term" value="P:DNA metabolic process"/>
    <property type="evidence" value="ECO:0007669"/>
    <property type="project" value="UniProtKB-ARBA"/>
</dbReference>
<keyword evidence="3 5" id="KW-0269">Exonuclease</keyword>
<evidence type="ECO:0000256" key="3">
    <source>
        <dbReference type="ARBA" id="ARBA00022839"/>
    </source>
</evidence>
<dbReference type="InterPro" id="IPR013520">
    <property type="entry name" value="Ribonucl_H"/>
</dbReference>
<dbReference type="EMBL" id="CP007142">
    <property type="protein sequence ID" value="AJQ97492.1"/>
    <property type="molecule type" value="Genomic_DNA"/>
</dbReference>
<dbReference type="CDD" id="cd06127">
    <property type="entry name" value="DEDDh"/>
    <property type="match status" value="1"/>
</dbReference>
<dbReference type="InterPro" id="IPR036397">
    <property type="entry name" value="RNaseH_sf"/>
</dbReference>
<sequence>MTHRIDLTETRPIIPELIPKTMWGKNVRAIISKQNWDALRWSFGAIKFPPPFTTSAVTDLGLPRPNWNDEIKCQICGKKQDSLELHELWEYENELNVQKLIGFVSVCEDCHLSLHLGFANTVNKGEKAKNHLIKLNKWTDKEAEKNINSIYKKWLERSQHEYTLNIDYLKKWFPDTKIHFNWLEDEGRWVGNRLDAISWAQKSLKSEAVILDTETTGLLTKINVEVIELAVINMKGKVIYYSRFHPRYKIPKRVIEIHGIKNEDVIEAPKFSEKHEKLLKLLNSKTVITYNAKFDKGVIENTCKMFKILPPDCKWECAMHIYRVFTESGKLLPLPESKHNAVDDCKAVLNIIKKMAKG</sequence>
<name>A0A0C5VS53_9GAMM</name>
<dbReference type="PANTHER" id="PTHR30231">
    <property type="entry name" value="DNA POLYMERASE III SUBUNIT EPSILON"/>
    <property type="match status" value="1"/>
</dbReference>
<evidence type="ECO:0000313" key="6">
    <source>
        <dbReference type="Proteomes" id="UP000032266"/>
    </source>
</evidence>
<evidence type="ECO:0000313" key="5">
    <source>
        <dbReference type="EMBL" id="AJQ97492.1"/>
    </source>
</evidence>
<keyword evidence="1" id="KW-0540">Nuclease</keyword>
<keyword evidence="2" id="KW-0378">Hydrolase</keyword>
<dbReference type="RefSeq" id="WP_044619218.1">
    <property type="nucleotide sequence ID" value="NZ_CP007142.1"/>
</dbReference>
<dbReference type="Gene3D" id="3.30.420.10">
    <property type="entry name" value="Ribonuclease H-like superfamily/Ribonuclease H"/>
    <property type="match status" value="1"/>
</dbReference>
<dbReference type="PANTHER" id="PTHR30231:SF4">
    <property type="entry name" value="PROTEIN NEN2"/>
    <property type="match status" value="1"/>
</dbReference>
<dbReference type="InterPro" id="IPR012337">
    <property type="entry name" value="RNaseH-like_sf"/>
</dbReference>
<dbReference type="AlphaFoldDB" id="A0A0C5VS53"/>
<dbReference type="HOGENOM" id="CLU_773315_0_0_6"/>
<organism evidence="5 6">
    <name type="scientific">Gynuella sunshinyii YC6258</name>
    <dbReference type="NCBI Taxonomy" id="1445510"/>
    <lineage>
        <taxon>Bacteria</taxon>
        <taxon>Pseudomonadati</taxon>
        <taxon>Pseudomonadota</taxon>
        <taxon>Gammaproteobacteria</taxon>
        <taxon>Oceanospirillales</taxon>
        <taxon>Saccharospirillaceae</taxon>
        <taxon>Gynuella</taxon>
    </lineage>
</organism>
<proteinExistence type="predicted"/>
<dbReference type="Pfam" id="PF00929">
    <property type="entry name" value="RNase_T"/>
    <property type="match status" value="1"/>
</dbReference>
<keyword evidence="6" id="KW-1185">Reference proteome</keyword>
<dbReference type="OrthoDB" id="280774at2"/>
<evidence type="ECO:0000256" key="2">
    <source>
        <dbReference type="ARBA" id="ARBA00022801"/>
    </source>
</evidence>
<evidence type="ECO:0000256" key="1">
    <source>
        <dbReference type="ARBA" id="ARBA00022722"/>
    </source>
</evidence>
<dbReference type="KEGG" id="gsn:YC6258_05462"/>
<dbReference type="GO" id="GO:0008408">
    <property type="term" value="F:3'-5' exonuclease activity"/>
    <property type="evidence" value="ECO:0007669"/>
    <property type="project" value="TreeGrafter"/>
</dbReference>
<accession>A0A0C5VS53</accession>
<gene>
    <name evidence="5" type="ORF">YC6258_05462</name>
</gene>
<protein>
    <submittedName>
        <fullName evidence="5">DNA polymerase III, epsilon subunit and related 3'-5' exonuclease</fullName>
    </submittedName>
</protein>
<dbReference type="SMART" id="SM00479">
    <property type="entry name" value="EXOIII"/>
    <property type="match status" value="1"/>
</dbReference>
<feature type="domain" description="Exonuclease" evidence="4">
    <location>
        <begin position="207"/>
        <end position="358"/>
    </location>
</feature>
<dbReference type="SUPFAM" id="SSF53098">
    <property type="entry name" value="Ribonuclease H-like"/>
    <property type="match status" value="1"/>
</dbReference>